<comment type="caution">
    <text evidence="2">The sequence shown here is derived from an EMBL/GenBank/DDBJ whole genome shotgun (WGS) entry which is preliminary data.</text>
</comment>
<accession>A0A5B0E7J2</accession>
<evidence type="ECO:0000313" key="2">
    <source>
        <dbReference type="EMBL" id="KAA0973379.1"/>
    </source>
</evidence>
<evidence type="ECO:0008006" key="4">
    <source>
        <dbReference type="Google" id="ProtNLM"/>
    </source>
</evidence>
<dbReference type="InterPro" id="IPR007039">
    <property type="entry name" value="TrbC/VirB2"/>
</dbReference>
<dbReference type="EMBL" id="VOBL01000028">
    <property type="protein sequence ID" value="KAA0973379.1"/>
    <property type="molecule type" value="Genomic_DNA"/>
</dbReference>
<protein>
    <recommendedName>
        <fullName evidence="4">Conjugal transfer protein TrbC</fullName>
    </recommendedName>
</protein>
<dbReference type="Pfam" id="PF04956">
    <property type="entry name" value="TrbC"/>
    <property type="match status" value="1"/>
</dbReference>
<keyword evidence="1" id="KW-0812">Transmembrane</keyword>
<dbReference type="RefSeq" id="WP_149620865.1">
    <property type="nucleotide sequence ID" value="NZ_VOBL01000028.1"/>
</dbReference>
<reference evidence="2 3" key="1">
    <citation type="submission" date="2019-07" db="EMBL/GenBank/DDBJ databases">
        <title>Analysis of the biochemical properties, biological activity and biotechnological potential of siderophores and biosurfactants produced by Antarctic psychrotolerant bacteria.</title>
        <authorList>
            <person name="Styczynski M."/>
            <person name="Krucon T."/>
            <person name="Decewicz P."/>
            <person name="Dziewit L."/>
        </authorList>
    </citation>
    <scope>NUCLEOTIDE SEQUENCE [LARGE SCALE GENOMIC DNA]</scope>
    <source>
        <strain evidence="2 3">ANT_H27</strain>
    </source>
</reference>
<keyword evidence="1" id="KW-1133">Transmembrane helix</keyword>
<proteinExistence type="predicted"/>
<name>A0A5B0E7J2_9MICC</name>
<feature type="transmembrane region" description="Helical" evidence="1">
    <location>
        <begin position="34"/>
        <end position="59"/>
    </location>
</feature>
<organism evidence="2 3">
    <name type="scientific">Paeniglutamicibacter gangotriensis</name>
    <dbReference type="NCBI Taxonomy" id="254787"/>
    <lineage>
        <taxon>Bacteria</taxon>
        <taxon>Bacillati</taxon>
        <taxon>Actinomycetota</taxon>
        <taxon>Actinomycetes</taxon>
        <taxon>Micrococcales</taxon>
        <taxon>Micrococcaceae</taxon>
        <taxon>Paeniglutamicibacter</taxon>
    </lineage>
</organism>
<keyword evidence="1" id="KW-0472">Membrane</keyword>
<evidence type="ECO:0000256" key="1">
    <source>
        <dbReference type="SAM" id="Phobius"/>
    </source>
</evidence>
<feature type="transmembrane region" description="Helical" evidence="1">
    <location>
        <begin position="71"/>
        <end position="92"/>
    </location>
</feature>
<sequence>MNTLNLLAGRALSILAEPKPLPGEVTDAIDTVKLWVQGIGGGIAVIGLLILAISLFFSNRHGQGQEFMGKVGWWIAGAVLFGLAGVIAPIFLGF</sequence>
<dbReference type="AlphaFoldDB" id="A0A5B0E7J2"/>
<evidence type="ECO:0000313" key="3">
    <source>
        <dbReference type="Proteomes" id="UP000323856"/>
    </source>
</evidence>
<dbReference type="Proteomes" id="UP000323856">
    <property type="component" value="Unassembled WGS sequence"/>
</dbReference>
<dbReference type="OrthoDB" id="4952136at2"/>
<gene>
    <name evidence="2" type="ORF">FQ154_18565</name>
</gene>